<keyword evidence="3" id="KW-1185">Reference proteome</keyword>
<evidence type="ECO:0008006" key="4">
    <source>
        <dbReference type="Google" id="ProtNLM"/>
    </source>
</evidence>
<keyword evidence="1" id="KW-0472">Membrane</keyword>
<evidence type="ECO:0000313" key="3">
    <source>
        <dbReference type="Proteomes" id="UP000187209"/>
    </source>
</evidence>
<keyword evidence="1" id="KW-0812">Transmembrane</keyword>
<feature type="transmembrane region" description="Helical" evidence="1">
    <location>
        <begin position="88"/>
        <end position="108"/>
    </location>
</feature>
<dbReference type="Proteomes" id="UP000187209">
    <property type="component" value="Unassembled WGS sequence"/>
</dbReference>
<name>A0A1R2CP23_9CILI</name>
<evidence type="ECO:0000256" key="1">
    <source>
        <dbReference type="SAM" id="Phobius"/>
    </source>
</evidence>
<dbReference type="EMBL" id="MPUH01000097">
    <property type="protein sequence ID" value="OMJ90720.1"/>
    <property type="molecule type" value="Genomic_DNA"/>
</dbReference>
<keyword evidence="1" id="KW-1133">Transmembrane helix</keyword>
<feature type="transmembrane region" description="Helical" evidence="1">
    <location>
        <begin position="15"/>
        <end position="38"/>
    </location>
</feature>
<feature type="transmembrane region" description="Helical" evidence="1">
    <location>
        <begin position="154"/>
        <end position="174"/>
    </location>
</feature>
<accession>A0A1R2CP23</accession>
<feature type="transmembrane region" description="Helical" evidence="1">
    <location>
        <begin position="120"/>
        <end position="142"/>
    </location>
</feature>
<protein>
    <recommendedName>
        <fullName evidence="4">THH1/TOM1/TOM3 domain-containing protein</fullName>
    </recommendedName>
</protein>
<reference evidence="2 3" key="1">
    <citation type="submission" date="2016-11" db="EMBL/GenBank/DDBJ databases">
        <title>The macronuclear genome of Stentor coeruleus: a giant cell with tiny introns.</title>
        <authorList>
            <person name="Slabodnick M."/>
            <person name="Ruby J.G."/>
            <person name="Reiff S.B."/>
            <person name="Swart E.C."/>
            <person name="Gosai S."/>
            <person name="Prabakaran S."/>
            <person name="Witkowska E."/>
            <person name="Larue G.E."/>
            <person name="Fisher S."/>
            <person name="Freeman R.M."/>
            <person name="Gunawardena J."/>
            <person name="Chu W."/>
            <person name="Stover N.A."/>
            <person name="Gregory B.D."/>
            <person name="Nowacki M."/>
            <person name="Derisi J."/>
            <person name="Roy S.W."/>
            <person name="Marshall W.F."/>
            <person name="Sood P."/>
        </authorList>
    </citation>
    <scope>NUCLEOTIDE SEQUENCE [LARGE SCALE GENOMIC DNA]</scope>
    <source>
        <strain evidence="2">WM001</strain>
    </source>
</reference>
<organism evidence="2 3">
    <name type="scientific">Stentor coeruleus</name>
    <dbReference type="NCBI Taxonomy" id="5963"/>
    <lineage>
        <taxon>Eukaryota</taxon>
        <taxon>Sar</taxon>
        <taxon>Alveolata</taxon>
        <taxon>Ciliophora</taxon>
        <taxon>Postciliodesmatophora</taxon>
        <taxon>Heterotrichea</taxon>
        <taxon>Heterotrichida</taxon>
        <taxon>Stentoridae</taxon>
        <taxon>Stentor</taxon>
    </lineage>
</organism>
<feature type="transmembrane region" description="Helical" evidence="1">
    <location>
        <begin position="201"/>
        <end position="224"/>
    </location>
</feature>
<proteinExistence type="predicted"/>
<dbReference type="AlphaFoldDB" id="A0A1R2CP23"/>
<gene>
    <name evidence="2" type="ORF">SteCoe_6896</name>
</gene>
<sequence>MRKEMFYFGVKNKELMLILCGLYAIIIGVSIWKLCYSFRETPCGALTRQRIFYVLVFTIGCSRILWVLDPWINFGFASHLLMDSLCSTFQGILGLTFSILWFEMYVSSNISYTEKKQKQYLIKAIIAYIMLITISFACHIVFIYGNIQGNNAKWILTVSIDMIISTLCSISLFISGKLLNKNIKFAFTDNDSYRITSKIKFITLCTGIAYLLKTILLLTNSLFVEYLHSEYFALEYFPYSVVMFFLYYVGLEILPIFIVLFILKVSRVDTYEEHSLPSVLLPHNANDMSLSIKFSRDQIEKRLFNTLKDEKMREEFSLTYQKSYTCTA</sequence>
<feature type="transmembrane region" description="Helical" evidence="1">
    <location>
        <begin position="50"/>
        <end position="68"/>
    </location>
</feature>
<feature type="transmembrane region" description="Helical" evidence="1">
    <location>
        <begin position="236"/>
        <end position="263"/>
    </location>
</feature>
<evidence type="ECO:0000313" key="2">
    <source>
        <dbReference type="EMBL" id="OMJ90720.1"/>
    </source>
</evidence>
<comment type="caution">
    <text evidence="2">The sequence shown here is derived from an EMBL/GenBank/DDBJ whole genome shotgun (WGS) entry which is preliminary data.</text>
</comment>